<sequence>MGTLGQCTKKMEIAVRLTTAHSMQKRIIPRQRRFSFFTMKPPRKVPPPPAALIYKVSQYYYQLSRCSIANYPSPSLTPPLVSQDSAF</sequence>
<reference evidence="1" key="1">
    <citation type="submission" date="2025-08" db="UniProtKB">
        <authorList>
            <consortium name="Ensembl"/>
        </authorList>
    </citation>
    <scope>IDENTIFICATION</scope>
</reference>
<protein>
    <submittedName>
        <fullName evidence="1">Uncharacterized protein</fullName>
    </submittedName>
</protein>
<reference evidence="1" key="2">
    <citation type="submission" date="2025-09" db="UniProtKB">
        <authorList>
            <consortium name="Ensembl"/>
        </authorList>
    </citation>
    <scope>IDENTIFICATION</scope>
</reference>
<evidence type="ECO:0000313" key="1">
    <source>
        <dbReference type="Ensembl" id="ENSSANP00000077999.1"/>
    </source>
</evidence>
<proteinExistence type="predicted"/>
<evidence type="ECO:0000313" key="2">
    <source>
        <dbReference type="Proteomes" id="UP000472260"/>
    </source>
</evidence>
<dbReference type="Proteomes" id="UP000472260">
    <property type="component" value="Unassembled WGS sequence"/>
</dbReference>
<dbReference type="Ensembl" id="ENSSANT00000082919.1">
    <property type="protein sequence ID" value="ENSSANP00000077999.1"/>
    <property type="gene ID" value="ENSSANG00000038853.1"/>
</dbReference>
<keyword evidence="2" id="KW-1185">Reference proteome</keyword>
<accession>A0A671R4F6</accession>
<organism evidence="1 2">
    <name type="scientific">Sinocyclocheilus anshuiensis</name>
    <dbReference type="NCBI Taxonomy" id="1608454"/>
    <lineage>
        <taxon>Eukaryota</taxon>
        <taxon>Metazoa</taxon>
        <taxon>Chordata</taxon>
        <taxon>Craniata</taxon>
        <taxon>Vertebrata</taxon>
        <taxon>Euteleostomi</taxon>
        <taxon>Actinopterygii</taxon>
        <taxon>Neopterygii</taxon>
        <taxon>Teleostei</taxon>
        <taxon>Ostariophysi</taxon>
        <taxon>Cypriniformes</taxon>
        <taxon>Cyprinidae</taxon>
        <taxon>Cyprininae</taxon>
        <taxon>Sinocyclocheilus</taxon>
    </lineage>
</organism>
<name>A0A671R4F6_9TELE</name>
<dbReference type="AlphaFoldDB" id="A0A671R4F6"/>